<dbReference type="RefSeq" id="WP_227871167.1">
    <property type="nucleotide sequence ID" value="NZ_CP024988.1"/>
</dbReference>
<keyword evidence="4" id="KW-1185">Reference proteome</keyword>
<keyword evidence="2" id="KW-0472">Membrane</keyword>
<evidence type="ECO:0000256" key="2">
    <source>
        <dbReference type="SAM" id="Phobius"/>
    </source>
</evidence>
<dbReference type="Proteomes" id="UP000247696">
    <property type="component" value="Chromosome"/>
</dbReference>
<keyword evidence="2" id="KW-1133">Transmembrane helix</keyword>
<name>A0A2Z3YMF4_9CORY</name>
<feature type="transmembrane region" description="Helical" evidence="2">
    <location>
        <begin position="221"/>
        <end position="247"/>
    </location>
</feature>
<dbReference type="EMBL" id="CP024988">
    <property type="protein sequence ID" value="AWT25292.1"/>
    <property type="molecule type" value="Genomic_DNA"/>
</dbReference>
<evidence type="ECO:0000313" key="4">
    <source>
        <dbReference type="Proteomes" id="UP000247696"/>
    </source>
</evidence>
<dbReference type="KEGG" id="cpre:Csp1_04720"/>
<evidence type="ECO:0008006" key="5">
    <source>
        <dbReference type="Google" id="ProtNLM"/>
    </source>
</evidence>
<dbReference type="PANTHER" id="PTHR35007">
    <property type="entry name" value="INTEGRAL MEMBRANE PROTEIN-RELATED"/>
    <property type="match status" value="1"/>
</dbReference>
<sequence length="421" mass="42976">MDTVTVLASVGVAAPVGLTARLIGGRVRRLSVERRHTRILREFVGAFARELDVGATPVTAAEHALESVSTSPDAGRPGSRELIDRLGLEIRRIRLGAVPGQGPDPSGPVAGQVAGEQDRGCFRKCGRLRGNRGNRGRPGGADSTVPEEGVRRMLAVWSSSRRHGTALGAMMGSLGADLEARLTHLGHTSGALAGARLTETILLLLPLGSLGLGQSMGLRPVAFLTGNVLGVILLVGGVLLGCAGALWTESLTVTVLGGVGRRAGPSGHRGLSPTEAARLLDLFAEGLTTGLPIAVAWGSAIDCGGRDPAEQRGTTGGTVSAVRTVAALLMLGAGADAWKPLHDDPQLGAVARLAGAGARHGGRLAEGVKAQAVRLRQDSADASRAGAERVLVVVAAPLTLCFLPAFVLVGLIPLVVGFAGI</sequence>
<evidence type="ECO:0000313" key="3">
    <source>
        <dbReference type="EMBL" id="AWT25292.1"/>
    </source>
</evidence>
<dbReference type="PANTHER" id="PTHR35007:SF3">
    <property type="entry name" value="POSSIBLE CONSERVED ALANINE RICH MEMBRANE PROTEIN"/>
    <property type="match status" value="1"/>
</dbReference>
<protein>
    <recommendedName>
        <fullName evidence="5">Type II secretion system protein GspF domain-containing protein</fullName>
    </recommendedName>
</protein>
<gene>
    <name evidence="3" type="ORF">Csp1_04720</name>
</gene>
<reference evidence="4" key="1">
    <citation type="submission" date="2017-11" db="EMBL/GenBank/DDBJ databases">
        <title>Otitis media/interna in a cat caused by the recently described species Corynebacterium provencense.</title>
        <authorList>
            <person name="Kittl S."/>
            <person name="Brodard I."/>
            <person name="Rychener L."/>
            <person name="Jores J."/>
            <person name="Roosje P."/>
            <person name="Gobeli Brawand S."/>
        </authorList>
    </citation>
    <scope>NUCLEOTIDE SEQUENCE [LARGE SCALE GENOMIC DNA]</scope>
    <source>
        <strain evidence="4">17KM38</strain>
    </source>
</reference>
<dbReference type="STRING" id="1737425.GCA_900049755_02156"/>
<feature type="transmembrane region" description="Helical" evidence="2">
    <location>
        <begin position="390"/>
        <end position="419"/>
    </location>
</feature>
<keyword evidence="2" id="KW-0812">Transmembrane</keyword>
<accession>A0A2Z3YMF4</accession>
<evidence type="ECO:0000256" key="1">
    <source>
        <dbReference type="SAM" id="MobiDB-lite"/>
    </source>
</evidence>
<feature type="compositionally biased region" description="Basic residues" evidence="1">
    <location>
        <begin position="125"/>
        <end position="135"/>
    </location>
</feature>
<proteinExistence type="predicted"/>
<feature type="region of interest" description="Disordered" evidence="1">
    <location>
        <begin position="125"/>
        <end position="145"/>
    </location>
</feature>
<dbReference type="AlphaFoldDB" id="A0A2Z3YMF4"/>
<feature type="transmembrane region" description="Helical" evidence="2">
    <location>
        <begin position="6"/>
        <end position="24"/>
    </location>
</feature>
<organism evidence="3 4">
    <name type="scientific">Corynebacterium provencense</name>
    <dbReference type="NCBI Taxonomy" id="1737425"/>
    <lineage>
        <taxon>Bacteria</taxon>
        <taxon>Bacillati</taxon>
        <taxon>Actinomycetota</taxon>
        <taxon>Actinomycetes</taxon>
        <taxon>Mycobacteriales</taxon>
        <taxon>Corynebacteriaceae</taxon>
        <taxon>Corynebacterium</taxon>
    </lineage>
</organism>